<name>A0A7F5RCI3_AGRPL</name>
<dbReference type="KEGG" id="apln:108739728"/>
<dbReference type="SUPFAM" id="SSF53383">
    <property type="entry name" value="PLP-dependent transferases"/>
    <property type="match status" value="1"/>
</dbReference>
<dbReference type="FunFam" id="1.20.1340.10:FF:000001">
    <property type="entry name" value="Histidine decarboxylase"/>
    <property type="match status" value="1"/>
</dbReference>
<dbReference type="GO" id="GO:0005737">
    <property type="term" value="C:cytoplasm"/>
    <property type="evidence" value="ECO:0007669"/>
    <property type="project" value="TreeGrafter"/>
</dbReference>
<feature type="modified residue" description="N6-(pyridoxal phosphate)lysine" evidence="5">
    <location>
        <position position="303"/>
    </location>
</feature>
<dbReference type="PANTHER" id="PTHR11999:SF60">
    <property type="entry name" value="3,4-DIHYDROXYPHENYLACETALDEHYDE SYNTHASE"/>
    <property type="match status" value="1"/>
</dbReference>
<dbReference type="Gene3D" id="3.90.1150.10">
    <property type="entry name" value="Aspartate Aminotransferase, domain 1"/>
    <property type="match status" value="1"/>
</dbReference>
<evidence type="ECO:0000256" key="4">
    <source>
        <dbReference type="ARBA" id="ARBA00023239"/>
    </source>
</evidence>
<gene>
    <name evidence="8" type="primary">LOC108739728</name>
</gene>
<keyword evidence="7" id="KW-1185">Reference proteome</keyword>
<comment type="similarity">
    <text evidence="2 6">Belongs to the group II decarboxylase family.</text>
</comment>
<dbReference type="GO" id="GO:0004058">
    <property type="term" value="F:aromatic-L-amino-acid decarboxylase activity"/>
    <property type="evidence" value="ECO:0007669"/>
    <property type="project" value="TreeGrafter"/>
</dbReference>
<dbReference type="PRINTS" id="PR00800">
    <property type="entry name" value="YHDCRBOXLASE"/>
</dbReference>
<evidence type="ECO:0000313" key="8">
    <source>
        <dbReference type="RefSeq" id="XP_025833650.1"/>
    </source>
</evidence>
<dbReference type="InterPro" id="IPR015424">
    <property type="entry name" value="PyrdxlP-dep_Trfase"/>
</dbReference>
<dbReference type="InterPro" id="IPR002129">
    <property type="entry name" value="PyrdxlP-dep_de-COase"/>
</dbReference>
<dbReference type="Proteomes" id="UP000192223">
    <property type="component" value="Unplaced"/>
</dbReference>
<evidence type="ECO:0000256" key="2">
    <source>
        <dbReference type="ARBA" id="ARBA00009533"/>
    </source>
</evidence>
<dbReference type="GO" id="GO:0019752">
    <property type="term" value="P:carboxylic acid metabolic process"/>
    <property type="evidence" value="ECO:0007669"/>
    <property type="project" value="InterPro"/>
</dbReference>
<comment type="cofactor">
    <cofactor evidence="1 5 6">
        <name>pyridoxal 5'-phosphate</name>
        <dbReference type="ChEBI" id="CHEBI:597326"/>
    </cofactor>
</comment>
<evidence type="ECO:0000313" key="7">
    <source>
        <dbReference type="Proteomes" id="UP000192223"/>
    </source>
</evidence>
<dbReference type="PANTHER" id="PTHR11999">
    <property type="entry name" value="GROUP II PYRIDOXAL-5-PHOSPHATE DECARBOXYLASE"/>
    <property type="match status" value="1"/>
</dbReference>
<dbReference type="InParanoid" id="A0A7F5RCI3"/>
<dbReference type="GeneID" id="108739728"/>
<dbReference type="GO" id="GO:0006584">
    <property type="term" value="P:catecholamine metabolic process"/>
    <property type="evidence" value="ECO:0007669"/>
    <property type="project" value="TreeGrafter"/>
</dbReference>
<proteinExistence type="inferred from homology"/>
<evidence type="ECO:0000256" key="5">
    <source>
        <dbReference type="PIRSR" id="PIRSR602129-50"/>
    </source>
</evidence>
<evidence type="ECO:0000256" key="6">
    <source>
        <dbReference type="RuleBase" id="RU000382"/>
    </source>
</evidence>
<dbReference type="OrthoDB" id="639767at2759"/>
<evidence type="ECO:0000256" key="3">
    <source>
        <dbReference type="ARBA" id="ARBA00022898"/>
    </source>
</evidence>
<dbReference type="GO" id="GO:0006520">
    <property type="term" value="P:amino acid metabolic process"/>
    <property type="evidence" value="ECO:0007669"/>
    <property type="project" value="InterPro"/>
</dbReference>
<keyword evidence="3 5" id="KW-0663">Pyridoxal phosphate</keyword>
<sequence length="509" mass="57176">MDSKEFREFGKAMIDYVADYMDNIRDRNVLPSVEPGYLEKLVPKDTPELGEDWKSIMTDIERVIMPGITHWNSPHFHAYYPTACSFPSIVGEILSAGLSSIGFSWISSPACTELEVVMMNWLGNLLGLPETFLNSSSGPGGGTIQGSASEATLVGLLSAREKTVKELRENDPSLSESDIRGRLVAYTSDQANSSVEKAGLLGAVPMKHVPADENGCLRGEALQKAIDEDKRNNRIPFYVVATLGSTGTCAFDKLEEIGPICKKEGVWLHIDAAYAGTAFVCPEYRPLMKGVHYADSFNYNPHKWMLVNFDCSAMWFQNVKHLVESFNVDRIYLKHQHEGHAPDYRHWQIALGRRFRSLKLWFTLRIYGVEGIRNHVRSQIALAKYFEELVSGDSRFEVLTSNLGLVCFRLKGDDKLTKDLLQKITEKKKLYLISCYYRNKFVIRFVICSRLTNSSDVEFAWKEISGIANEIIPRKFFENVKMPSISSIADSCKNNGIVGLNDAFSKGAA</sequence>
<dbReference type="RefSeq" id="XP_025833650.1">
    <property type="nucleotide sequence ID" value="XM_025977865.1"/>
</dbReference>
<keyword evidence="4 6" id="KW-0456">Lyase</keyword>
<dbReference type="AlphaFoldDB" id="A0A7F5RCI3"/>
<dbReference type="FunFam" id="3.40.640.10:FF:000025">
    <property type="entry name" value="Histidine decarboxylase"/>
    <property type="match status" value="1"/>
</dbReference>
<organism evidence="7 8">
    <name type="scientific">Agrilus planipennis</name>
    <name type="common">Emerald ash borer</name>
    <name type="synonym">Agrilus marcopoli</name>
    <dbReference type="NCBI Taxonomy" id="224129"/>
    <lineage>
        <taxon>Eukaryota</taxon>
        <taxon>Metazoa</taxon>
        <taxon>Ecdysozoa</taxon>
        <taxon>Arthropoda</taxon>
        <taxon>Hexapoda</taxon>
        <taxon>Insecta</taxon>
        <taxon>Pterygota</taxon>
        <taxon>Neoptera</taxon>
        <taxon>Endopterygota</taxon>
        <taxon>Coleoptera</taxon>
        <taxon>Polyphaga</taxon>
        <taxon>Elateriformia</taxon>
        <taxon>Buprestoidea</taxon>
        <taxon>Buprestidae</taxon>
        <taxon>Agrilinae</taxon>
        <taxon>Agrilus</taxon>
    </lineage>
</organism>
<protein>
    <submittedName>
        <fullName evidence="8">Alpha-methyldopa hypersensitive protein</fullName>
    </submittedName>
</protein>
<reference evidence="8" key="1">
    <citation type="submission" date="2025-08" db="UniProtKB">
        <authorList>
            <consortium name="RefSeq"/>
        </authorList>
    </citation>
    <scope>IDENTIFICATION</scope>
    <source>
        <tissue evidence="8">Entire body</tissue>
    </source>
</reference>
<dbReference type="GO" id="GO:0030170">
    <property type="term" value="F:pyridoxal phosphate binding"/>
    <property type="evidence" value="ECO:0007669"/>
    <property type="project" value="InterPro"/>
</dbReference>
<dbReference type="InterPro" id="IPR010977">
    <property type="entry name" value="Aromatic_deC"/>
</dbReference>
<dbReference type="Gene3D" id="3.40.640.10">
    <property type="entry name" value="Type I PLP-dependent aspartate aminotransferase-like (Major domain)"/>
    <property type="match status" value="1"/>
</dbReference>
<dbReference type="FunCoup" id="A0A7F5RCI3">
    <property type="interactions" value="35"/>
</dbReference>
<dbReference type="InterPro" id="IPR015422">
    <property type="entry name" value="PyrdxlP-dep_Trfase_small"/>
</dbReference>
<dbReference type="CDD" id="cd06450">
    <property type="entry name" value="DOPA_deC_like"/>
    <property type="match status" value="1"/>
</dbReference>
<dbReference type="Pfam" id="PF00282">
    <property type="entry name" value="Pyridoxal_deC"/>
    <property type="match status" value="1"/>
</dbReference>
<evidence type="ECO:0000256" key="1">
    <source>
        <dbReference type="ARBA" id="ARBA00001933"/>
    </source>
</evidence>
<dbReference type="InterPro" id="IPR015421">
    <property type="entry name" value="PyrdxlP-dep_Trfase_major"/>
</dbReference>
<dbReference type="Gene3D" id="1.20.1340.10">
    <property type="entry name" value="dopa decarboxylase, N-terminal domain"/>
    <property type="match status" value="1"/>
</dbReference>
<accession>A0A7F5RCI3</accession>